<keyword evidence="2" id="KW-1185">Reference proteome</keyword>
<comment type="caution">
    <text evidence="1">The sequence shown here is derived from an EMBL/GenBank/DDBJ whole genome shotgun (WGS) entry which is preliminary data.</text>
</comment>
<gene>
    <name evidence="1" type="ORF">KY084_03535</name>
</gene>
<evidence type="ECO:0008006" key="3">
    <source>
        <dbReference type="Google" id="ProtNLM"/>
    </source>
</evidence>
<protein>
    <recommendedName>
        <fullName evidence="3">Lipoprotein</fullName>
    </recommendedName>
</protein>
<organism evidence="1 2">
    <name type="scientific">Stakelama flava</name>
    <dbReference type="NCBI Taxonomy" id="2860338"/>
    <lineage>
        <taxon>Bacteria</taxon>
        <taxon>Pseudomonadati</taxon>
        <taxon>Pseudomonadota</taxon>
        <taxon>Alphaproteobacteria</taxon>
        <taxon>Sphingomonadales</taxon>
        <taxon>Sphingomonadaceae</taxon>
        <taxon>Stakelama</taxon>
    </lineage>
</organism>
<name>A0ABS6XIE0_9SPHN</name>
<reference evidence="1 2" key="1">
    <citation type="submission" date="2021-07" db="EMBL/GenBank/DDBJ databases">
        <title>Stakelama flava sp. nov., a novel endophytic bacterium isolated from branch of Kandelia candel.</title>
        <authorList>
            <person name="Tuo L."/>
        </authorList>
    </citation>
    <scope>NUCLEOTIDE SEQUENCE [LARGE SCALE GENOMIC DNA]</scope>
    <source>
        <strain evidence="1 2">CBK3Z-3</strain>
    </source>
</reference>
<proteinExistence type="predicted"/>
<dbReference type="EMBL" id="JAHWZX010000002">
    <property type="protein sequence ID" value="MBW4329947.1"/>
    <property type="molecule type" value="Genomic_DNA"/>
</dbReference>
<sequence length="236" mass="24484">MAVALVAALAACNPQSDDNSTAPEPDNAALANAAAPVPGNLDAAVQAAFGGDATYDGKNDHYVLSHHKLVAAPFGPVLVSEGTAQDAAHASAGFISAIYLKQDGDGYTVAHRYPHAIETGSFGEVGEWKIRDDLLDLPVIEAKGGGTWQGYSCGYTDLVELTPQGPLTVARFQNAYSNKGAVTDDGTNITGTIAQVTPGQAFTVHFTGSRSFDATYKLINGKYALQGGDAHRLDGC</sequence>
<accession>A0ABS6XIE0</accession>
<evidence type="ECO:0000313" key="2">
    <source>
        <dbReference type="Proteomes" id="UP001197214"/>
    </source>
</evidence>
<evidence type="ECO:0000313" key="1">
    <source>
        <dbReference type="EMBL" id="MBW4329947.1"/>
    </source>
</evidence>
<dbReference type="Proteomes" id="UP001197214">
    <property type="component" value="Unassembled WGS sequence"/>
</dbReference>